<sequence>MASEFPSSVFLLTFLTVLCFRLWSSEAEPPTKLYIVYMGEKEHEDPDQVTASHHDLLISLLGSKEEALASIVYSYKHGFSGFAAMLTVHQAKQLRESPDVISVKLSGECRLQTTRSWDYLGLNYKQPTELLHKSKLGDGIIIGIIDTGIWPESNSFDDNGYGPIPSRWKGKCEAGEAFDVNHCNRKIIGARYYCRGVPDRYLKEEYVSPRDYNGHGTHTASTAAGSPVENVSYHELGFGVARGGAPRARLAVYKAVWGKGSGAGSYATVLAAMDDAIHDGVDILSLSLKVEDDSFGSLHAVANGITVVYAAGNLGPIPQTLLNEAPWVITVAASTIDRSFPTDITLGNNQTLVGQSMFYTTKKDNGFRELEYGYSCTKETLNGTNIVGKVVLCVAVSPSPLTLFPIVLSNVLQAGGKGLIFSQHTTNGLVVVEGCRGIPCILVDLNIANEIAGYILRTSSPVVQVSNTQNVVGKKVLSPKVAAFSSRGPSILFPGVLKPDIAAPGASILAAVRDSYIFGSGTSMACPHVSGAAALLKSLHPNWSSAAIKSALVTTASTMDGYGLPVLAEGAPRKIADPFDYGGGQINPNRAANPGLIYDINPKEYYKFFNCTYQLFEICDKGLQPVYYLNLPSISIHDLKSSVTVWRTVTNVGEIDAVYKAEVQAPTNVKMEVEPSVLIFNATKRIHTFEVTFLPIHEVQGVFSFGSLTWNDGGVHLVRIPIAVRVVILDFYGDTE</sequence>
<dbReference type="InterPro" id="IPR045051">
    <property type="entry name" value="SBT"/>
</dbReference>
<evidence type="ECO:0000256" key="5">
    <source>
        <dbReference type="ARBA" id="ARBA00022825"/>
    </source>
</evidence>
<feature type="signal peptide" evidence="8">
    <location>
        <begin position="1"/>
        <end position="27"/>
    </location>
</feature>
<protein>
    <submittedName>
        <fullName evidence="13">Subtilisin-like protease SBT3.9</fullName>
    </submittedName>
</protein>
<keyword evidence="2 7" id="KW-0645">Protease</keyword>
<dbReference type="OrthoDB" id="206201at2759"/>
<dbReference type="AlphaFoldDB" id="A0A8B7MWU7"/>
<feature type="domain" description="Peptidase S8/S53" evidence="9">
    <location>
        <begin position="137"/>
        <end position="558"/>
    </location>
</feature>
<dbReference type="Pfam" id="PF17766">
    <property type="entry name" value="fn3_6"/>
    <property type="match status" value="1"/>
</dbReference>
<dbReference type="InterPro" id="IPR036852">
    <property type="entry name" value="Peptidase_S8/S53_dom_sf"/>
</dbReference>
<feature type="active site" description="Charge relay system" evidence="6 7">
    <location>
        <position position="215"/>
    </location>
</feature>
<evidence type="ECO:0000256" key="8">
    <source>
        <dbReference type="SAM" id="SignalP"/>
    </source>
</evidence>
<dbReference type="PROSITE" id="PS00138">
    <property type="entry name" value="SUBTILASE_SER"/>
    <property type="match status" value="1"/>
</dbReference>
<feature type="active site" description="Charge relay system" evidence="6 7">
    <location>
        <position position="523"/>
    </location>
</feature>
<dbReference type="GeneID" id="103717638"/>
<feature type="domain" description="Subtilisin-like protease fibronectin type-III" evidence="11">
    <location>
        <begin position="629"/>
        <end position="724"/>
    </location>
</feature>
<evidence type="ECO:0000259" key="9">
    <source>
        <dbReference type="Pfam" id="PF00082"/>
    </source>
</evidence>
<dbReference type="Gene3D" id="2.60.40.2310">
    <property type="match status" value="1"/>
</dbReference>
<dbReference type="PROSITE" id="PS51892">
    <property type="entry name" value="SUBTILASE"/>
    <property type="match status" value="1"/>
</dbReference>
<gene>
    <name evidence="13" type="primary">LOC103717638</name>
</gene>
<evidence type="ECO:0000259" key="11">
    <source>
        <dbReference type="Pfam" id="PF17766"/>
    </source>
</evidence>
<dbReference type="InterPro" id="IPR041469">
    <property type="entry name" value="Subtilisin-like_FN3"/>
</dbReference>
<dbReference type="GO" id="GO:0004252">
    <property type="term" value="F:serine-type endopeptidase activity"/>
    <property type="evidence" value="ECO:0007669"/>
    <property type="project" value="UniProtKB-UniRule"/>
</dbReference>
<dbReference type="Pfam" id="PF05922">
    <property type="entry name" value="Inhibitor_I9"/>
    <property type="match status" value="1"/>
</dbReference>
<organism evidence="12 13">
    <name type="scientific">Phoenix dactylifera</name>
    <name type="common">Date palm</name>
    <dbReference type="NCBI Taxonomy" id="42345"/>
    <lineage>
        <taxon>Eukaryota</taxon>
        <taxon>Viridiplantae</taxon>
        <taxon>Streptophyta</taxon>
        <taxon>Embryophyta</taxon>
        <taxon>Tracheophyta</taxon>
        <taxon>Spermatophyta</taxon>
        <taxon>Magnoliopsida</taxon>
        <taxon>Liliopsida</taxon>
        <taxon>Arecaceae</taxon>
        <taxon>Coryphoideae</taxon>
        <taxon>Phoeniceae</taxon>
        <taxon>Phoenix</taxon>
    </lineage>
</organism>
<dbReference type="CDD" id="cd02120">
    <property type="entry name" value="PA_subtilisin_like"/>
    <property type="match status" value="1"/>
</dbReference>
<dbReference type="CDD" id="cd04852">
    <property type="entry name" value="Peptidases_S8_3"/>
    <property type="match status" value="1"/>
</dbReference>
<dbReference type="KEGG" id="pda:103717638"/>
<name>A0A8B7MWU7_PHODC</name>
<dbReference type="InterPro" id="IPR015500">
    <property type="entry name" value="Peptidase_S8_subtilisin-rel"/>
</dbReference>
<dbReference type="PRINTS" id="PR00723">
    <property type="entry name" value="SUBTILISIN"/>
</dbReference>
<evidence type="ECO:0000256" key="7">
    <source>
        <dbReference type="PROSITE-ProRule" id="PRU01240"/>
    </source>
</evidence>
<dbReference type="InterPro" id="IPR010259">
    <property type="entry name" value="S8pro/Inhibitor_I9"/>
</dbReference>
<evidence type="ECO:0000256" key="3">
    <source>
        <dbReference type="ARBA" id="ARBA00022729"/>
    </source>
</evidence>
<dbReference type="InterPro" id="IPR037045">
    <property type="entry name" value="S8pro/Inhibitor_I9_sf"/>
</dbReference>
<evidence type="ECO:0000256" key="4">
    <source>
        <dbReference type="ARBA" id="ARBA00022801"/>
    </source>
</evidence>
<evidence type="ECO:0000313" key="12">
    <source>
        <dbReference type="Proteomes" id="UP000228380"/>
    </source>
</evidence>
<feature type="active site" description="Charge relay system" evidence="6 7">
    <location>
        <position position="146"/>
    </location>
</feature>
<dbReference type="Proteomes" id="UP000228380">
    <property type="component" value="Chromosome 4"/>
</dbReference>
<dbReference type="PANTHER" id="PTHR10795">
    <property type="entry name" value="PROPROTEIN CONVERTASE SUBTILISIN/KEXIN"/>
    <property type="match status" value="1"/>
</dbReference>
<comment type="similarity">
    <text evidence="1 7">Belongs to the peptidase S8 family.</text>
</comment>
<dbReference type="Pfam" id="PF00082">
    <property type="entry name" value="Peptidase_S8"/>
    <property type="match status" value="1"/>
</dbReference>
<dbReference type="Gene3D" id="3.40.50.200">
    <property type="entry name" value="Peptidase S8/S53 domain"/>
    <property type="match status" value="1"/>
</dbReference>
<evidence type="ECO:0000256" key="2">
    <source>
        <dbReference type="ARBA" id="ARBA00022670"/>
    </source>
</evidence>
<dbReference type="Gene3D" id="3.30.70.80">
    <property type="entry name" value="Peptidase S8 propeptide/proteinase inhibitor I9"/>
    <property type="match status" value="1"/>
</dbReference>
<dbReference type="InterPro" id="IPR034197">
    <property type="entry name" value="Peptidases_S8_3"/>
</dbReference>
<accession>A0A8B7MWU7</accession>
<feature type="chain" id="PRO_5034040142" evidence="8">
    <location>
        <begin position="28"/>
        <end position="736"/>
    </location>
</feature>
<reference evidence="12" key="1">
    <citation type="journal article" date="2019" name="Nat. Commun.">
        <title>Genome-wide association mapping of date palm fruit traits.</title>
        <authorList>
            <person name="Hazzouri K.M."/>
            <person name="Gros-Balthazard M."/>
            <person name="Flowers J.M."/>
            <person name="Copetti D."/>
            <person name="Lemansour A."/>
            <person name="Lebrun M."/>
            <person name="Masmoudi K."/>
            <person name="Ferrand S."/>
            <person name="Dhar M.I."/>
            <person name="Fresquez Z.A."/>
            <person name="Rosas U."/>
            <person name="Zhang J."/>
            <person name="Talag J."/>
            <person name="Lee S."/>
            <person name="Kudrna D."/>
            <person name="Powell R.F."/>
            <person name="Leitch I.J."/>
            <person name="Krueger R.R."/>
            <person name="Wing R.A."/>
            <person name="Amiri K.M.A."/>
            <person name="Purugganan M.D."/>
        </authorList>
    </citation>
    <scope>NUCLEOTIDE SEQUENCE [LARGE SCALE GENOMIC DNA]</scope>
    <source>
        <strain evidence="12">cv. Khalas</strain>
    </source>
</reference>
<evidence type="ECO:0000313" key="13">
    <source>
        <dbReference type="RefSeq" id="XP_017700795.2"/>
    </source>
</evidence>
<dbReference type="SUPFAM" id="SSF52743">
    <property type="entry name" value="Subtilisin-like"/>
    <property type="match status" value="1"/>
</dbReference>
<evidence type="ECO:0000259" key="10">
    <source>
        <dbReference type="Pfam" id="PF05922"/>
    </source>
</evidence>
<feature type="domain" description="Inhibitor I9" evidence="10">
    <location>
        <begin position="34"/>
        <end position="109"/>
    </location>
</feature>
<dbReference type="FunFam" id="3.30.70.80:FF:000002">
    <property type="entry name" value="Subtilisin-like protease SBT5.3"/>
    <property type="match status" value="1"/>
</dbReference>
<dbReference type="InterPro" id="IPR000209">
    <property type="entry name" value="Peptidase_S8/S53_dom"/>
</dbReference>
<keyword evidence="5 7" id="KW-0720">Serine protease</keyword>
<evidence type="ECO:0000256" key="1">
    <source>
        <dbReference type="ARBA" id="ARBA00011073"/>
    </source>
</evidence>
<dbReference type="GO" id="GO:0006508">
    <property type="term" value="P:proteolysis"/>
    <property type="evidence" value="ECO:0007669"/>
    <property type="project" value="UniProtKB-KW"/>
</dbReference>
<dbReference type="InterPro" id="IPR023828">
    <property type="entry name" value="Peptidase_S8_Ser-AS"/>
</dbReference>
<keyword evidence="3 8" id="KW-0732">Signal</keyword>
<dbReference type="Gene3D" id="3.50.30.30">
    <property type="match status" value="1"/>
</dbReference>
<evidence type="ECO:0000256" key="6">
    <source>
        <dbReference type="PIRSR" id="PIRSR615500-1"/>
    </source>
</evidence>
<dbReference type="FunFam" id="3.40.50.200:FF:000006">
    <property type="entry name" value="Subtilisin-like protease SBT1.5"/>
    <property type="match status" value="1"/>
</dbReference>
<keyword evidence="12" id="KW-1185">Reference proteome</keyword>
<dbReference type="RefSeq" id="XP_017700795.2">
    <property type="nucleotide sequence ID" value="XM_017845306.3"/>
</dbReference>
<keyword evidence="4 7" id="KW-0378">Hydrolase</keyword>
<proteinExistence type="inferred from homology"/>
<reference evidence="13" key="2">
    <citation type="submission" date="2025-08" db="UniProtKB">
        <authorList>
            <consortium name="RefSeq"/>
        </authorList>
    </citation>
    <scope>IDENTIFICATION</scope>
    <source>
        <tissue evidence="13">Young leaves</tissue>
    </source>
</reference>